<dbReference type="InParanoid" id="A0D8Y3"/>
<dbReference type="NCBIfam" id="TIGR01167">
    <property type="entry name" value="LPXTG_anchor"/>
    <property type="match status" value="1"/>
</dbReference>
<dbReference type="EMBL" id="CT868330">
    <property type="protein sequence ID" value="CAK79500.1"/>
    <property type="molecule type" value="Genomic_DNA"/>
</dbReference>
<evidence type="ECO:0000313" key="2">
    <source>
        <dbReference type="EMBL" id="CAK79500.1"/>
    </source>
</evidence>
<evidence type="ECO:0008006" key="4">
    <source>
        <dbReference type="Google" id="ProtNLM"/>
    </source>
</evidence>
<dbReference type="Proteomes" id="UP000000600">
    <property type="component" value="Unassembled WGS sequence"/>
</dbReference>
<keyword evidence="1" id="KW-1133">Transmembrane helix</keyword>
<dbReference type="KEGG" id="ptm:GSPATT00014446001"/>
<dbReference type="GeneID" id="5032681"/>
<name>A0D8Y3_PARTE</name>
<keyword evidence="1" id="KW-0472">Membrane</keyword>
<reference evidence="2 3" key="1">
    <citation type="journal article" date="2006" name="Nature">
        <title>Global trends of whole-genome duplications revealed by the ciliate Paramecium tetraurelia.</title>
        <authorList>
            <consortium name="Genoscope"/>
            <person name="Aury J.-M."/>
            <person name="Jaillon O."/>
            <person name="Duret L."/>
            <person name="Noel B."/>
            <person name="Jubin C."/>
            <person name="Porcel B.M."/>
            <person name="Segurens B."/>
            <person name="Daubin V."/>
            <person name="Anthouard V."/>
            <person name="Aiach N."/>
            <person name="Arnaiz O."/>
            <person name="Billaut A."/>
            <person name="Beisson J."/>
            <person name="Blanc I."/>
            <person name="Bouhouche K."/>
            <person name="Camara F."/>
            <person name="Duharcourt S."/>
            <person name="Guigo R."/>
            <person name="Gogendeau D."/>
            <person name="Katinka M."/>
            <person name="Keller A.-M."/>
            <person name="Kissmehl R."/>
            <person name="Klotz C."/>
            <person name="Koll F."/>
            <person name="Le Moue A."/>
            <person name="Lepere C."/>
            <person name="Malinsky S."/>
            <person name="Nowacki M."/>
            <person name="Nowak J.K."/>
            <person name="Plattner H."/>
            <person name="Poulain J."/>
            <person name="Ruiz F."/>
            <person name="Serrano V."/>
            <person name="Zagulski M."/>
            <person name="Dessen P."/>
            <person name="Betermier M."/>
            <person name="Weissenbach J."/>
            <person name="Scarpelli C."/>
            <person name="Schachter V."/>
            <person name="Sperling L."/>
            <person name="Meyer E."/>
            <person name="Cohen J."/>
            <person name="Wincker P."/>
        </authorList>
    </citation>
    <scope>NUCLEOTIDE SEQUENCE [LARGE SCALE GENOMIC DNA]</scope>
    <source>
        <strain evidence="2 3">Stock d4-2</strain>
    </source>
</reference>
<dbReference type="RefSeq" id="XP_001446897.1">
    <property type="nucleotide sequence ID" value="XM_001446860.1"/>
</dbReference>
<evidence type="ECO:0000256" key="1">
    <source>
        <dbReference type="SAM" id="Phobius"/>
    </source>
</evidence>
<feature type="transmembrane region" description="Helical" evidence="1">
    <location>
        <begin position="6"/>
        <end position="26"/>
    </location>
</feature>
<sequence length="74" mass="8737">MDQDYIILILIGLVSIILLGILYFIVRKKQQQIPKTQLNNSTHIEITQMEQKPQKKLLKNDQKIIENKHTQQLI</sequence>
<dbReference type="HOGENOM" id="CLU_2693098_0_0_1"/>
<keyword evidence="3" id="KW-1185">Reference proteome</keyword>
<protein>
    <recommendedName>
        <fullName evidence="4">LPXTG cell wall anchor domain-containing protein</fullName>
    </recommendedName>
</protein>
<accession>A0D8Y3</accession>
<evidence type="ECO:0000313" key="3">
    <source>
        <dbReference type="Proteomes" id="UP000000600"/>
    </source>
</evidence>
<keyword evidence="1" id="KW-0812">Transmembrane</keyword>
<gene>
    <name evidence="2" type="ORF">GSPATT00014446001</name>
</gene>
<dbReference type="AlphaFoldDB" id="A0D8Y3"/>
<proteinExistence type="predicted"/>
<organism evidence="2 3">
    <name type="scientific">Paramecium tetraurelia</name>
    <dbReference type="NCBI Taxonomy" id="5888"/>
    <lineage>
        <taxon>Eukaryota</taxon>
        <taxon>Sar</taxon>
        <taxon>Alveolata</taxon>
        <taxon>Ciliophora</taxon>
        <taxon>Intramacronucleata</taxon>
        <taxon>Oligohymenophorea</taxon>
        <taxon>Peniculida</taxon>
        <taxon>Parameciidae</taxon>
        <taxon>Paramecium</taxon>
    </lineage>
</organism>